<keyword evidence="11" id="KW-0406">Ion transport</keyword>
<dbReference type="InterPro" id="IPR036721">
    <property type="entry name" value="RCK_C_sf"/>
</dbReference>
<dbReference type="InterPro" id="IPR003148">
    <property type="entry name" value="RCK_N"/>
</dbReference>
<dbReference type="Pfam" id="PF02254">
    <property type="entry name" value="TrkA_N"/>
    <property type="match status" value="1"/>
</dbReference>
<comment type="caution">
    <text evidence="16">The sequence shown here is derived from an EMBL/GenBank/DDBJ whole genome shotgun (WGS) entry which is preliminary data.</text>
</comment>
<gene>
    <name evidence="16" type="ORF">D8Y22_14135</name>
</gene>
<dbReference type="InterPro" id="IPR006153">
    <property type="entry name" value="Cation/H_exchanger_TM"/>
</dbReference>
<feature type="transmembrane region" description="Helical" evidence="13">
    <location>
        <begin position="331"/>
        <end position="352"/>
    </location>
</feature>
<evidence type="ECO:0000256" key="6">
    <source>
        <dbReference type="ARBA" id="ARBA00022538"/>
    </source>
</evidence>
<evidence type="ECO:0000256" key="12">
    <source>
        <dbReference type="ARBA" id="ARBA00023136"/>
    </source>
</evidence>
<evidence type="ECO:0000256" key="8">
    <source>
        <dbReference type="ARBA" id="ARBA00022958"/>
    </source>
</evidence>
<keyword evidence="17" id="KW-1185">Reference proteome</keyword>
<dbReference type="InterPro" id="IPR036291">
    <property type="entry name" value="NAD(P)-bd_dom_sf"/>
</dbReference>
<sequence length="615" mass="64708">MDILPVVIGVVALGVGIQVLAKRVRVPSVLFLIVVGVVVGPEGLGFVTIETFGDGLSTVVGISVAIIIFDGAFHLRREKLEAAPRSVRRLTTIGAILAFLGTTAAVRLFLDTDWDVAALIGALLIATGPTVVTPILEVVTVRDHVETALEAEGIINDVTAAILAIVIFEAVVVGDAPELVLVGFLQRLVAGIGIGIVVAAGVWYLLVEVRPPAGDAPQVARLVTLTGALVSFGLAESAFPETGVAAAAVCGLVLGNLELPHRAEILAFNRDLTLVVLSFVFISLAALIDFDSLLGLGTGGIAVVVAVTLFVRPILVALSAVDRQFSREERLFLSFVGPRGIIPASVATLFAIELEAAGQFEAAQTLAGTVFLVIFLTVVIQAGLARQIAEYLEVIPMPAIIIGGGRVGRALVTRLENRGENVVIVDEDAETVQALRRDGYTAVAGDGTNTETLREAGIERAKLVVATTADDDTNLLVSQLSRTKFSVETVVARVNEPENVDAFETLGVRAIDVASATAWSLDNEIERPALAHWMTELGEGHDAQEIVVTATDLGGSTIAELDADIPDGVIVAVLARDGETYVPDADTVLEEGDRVTFLGREDAVAEAVRRFHPHE</sequence>
<dbReference type="InterPro" id="IPR006036">
    <property type="entry name" value="K_uptake_TrkA"/>
</dbReference>
<feature type="transmembrane region" description="Helical" evidence="13">
    <location>
        <begin position="184"/>
        <end position="207"/>
    </location>
</feature>
<evidence type="ECO:0000259" key="15">
    <source>
        <dbReference type="PROSITE" id="PS51202"/>
    </source>
</evidence>
<dbReference type="EMBL" id="RBZW01000039">
    <property type="protein sequence ID" value="THE64199.1"/>
    <property type="molecule type" value="Genomic_DNA"/>
</dbReference>
<dbReference type="InterPro" id="IPR038770">
    <property type="entry name" value="Na+/solute_symporter_sf"/>
</dbReference>
<feature type="transmembrane region" description="Helical" evidence="13">
    <location>
        <begin position="219"/>
        <end position="236"/>
    </location>
</feature>
<accession>A0A4S3TJD2</accession>
<dbReference type="GO" id="GO:0005886">
    <property type="term" value="C:plasma membrane"/>
    <property type="evidence" value="ECO:0007669"/>
    <property type="project" value="UniProtKB-SubCell"/>
</dbReference>
<dbReference type="Gene3D" id="3.40.50.720">
    <property type="entry name" value="NAD(P)-binding Rossmann-like Domain"/>
    <property type="match status" value="1"/>
</dbReference>
<keyword evidence="12 13" id="KW-0472">Membrane</keyword>
<evidence type="ECO:0000313" key="16">
    <source>
        <dbReference type="EMBL" id="THE64199.1"/>
    </source>
</evidence>
<evidence type="ECO:0000256" key="5">
    <source>
        <dbReference type="ARBA" id="ARBA00022475"/>
    </source>
</evidence>
<feature type="domain" description="RCK C-terminal" evidence="15">
    <location>
        <begin position="532"/>
        <end position="614"/>
    </location>
</feature>
<organism evidence="16 17">
    <name type="scientific">Salinadaptatus halalkaliphilus</name>
    <dbReference type="NCBI Taxonomy" id="2419781"/>
    <lineage>
        <taxon>Archaea</taxon>
        <taxon>Methanobacteriati</taxon>
        <taxon>Methanobacteriota</taxon>
        <taxon>Stenosarchaea group</taxon>
        <taxon>Halobacteria</taxon>
        <taxon>Halobacteriales</taxon>
        <taxon>Natrialbaceae</taxon>
        <taxon>Salinadaptatus</taxon>
    </lineage>
</organism>
<comment type="subcellular location">
    <subcellularLocation>
        <location evidence="2">Cell membrane</location>
        <topology evidence="2">Multi-pass membrane protein</topology>
    </subcellularLocation>
</comment>
<dbReference type="PANTHER" id="PTHR32507">
    <property type="entry name" value="NA(+)/H(+) ANTIPORTER 1"/>
    <property type="match status" value="1"/>
</dbReference>
<evidence type="ECO:0000259" key="14">
    <source>
        <dbReference type="PROSITE" id="PS51201"/>
    </source>
</evidence>
<keyword evidence="6" id="KW-0633">Potassium transport</keyword>
<feature type="transmembrane region" description="Helical" evidence="13">
    <location>
        <begin position="153"/>
        <end position="172"/>
    </location>
</feature>
<evidence type="ECO:0000256" key="2">
    <source>
        <dbReference type="ARBA" id="ARBA00004651"/>
    </source>
</evidence>
<feature type="transmembrane region" description="Helical" evidence="13">
    <location>
        <begin position="271"/>
        <end position="288"/>
    </location>
</feature>
<evidence type="ECO:0000256" key="7">
    <source>
        <dbReference type="ARBA" id="ARBA00022692"/>
    </source>
</evidence>
<dbReference type="InterPro" id="IPR006037">
    <property type="entry name" value="RCK_C"/>
</dbReference>
<dbReference type="SUPFAM" id="SSF51735">
    <property type="entry name" value="NAD(P)-binding Rossmann-fold domains"/>
    <property type="match status" value="1"/>
</dbReference>
<dbReference type="Pfam" id="PF00999">
    <property type="entry name" value="Na_H_Exchanger"/>
    <property type="match status" value="1"/>
</dbReference>
<dbReference type="PRINTS" id="PR00335">
    <property type="entry name" value="KUPTAKETRKA"/>
</dbReference>
<dbReference type="GO" id="GO:0015079">
    <property type="term" value="F:potassium ion transmembrane transporter activity"/>
    <property type="evidence" value="ECO:0007669"/>
    <property type="project" value="InterPro"/>
</dbReference>
<dbReference type="PROSITE" id="PS51201">
    <property type="entry name" value="RCK_N"/>
    <property type="match status" value="1"/>
</dbReference>
<keyword evidence="9 13" id="KW-1133">Transmembrane helix</keyword>
<keyword evidence="7 13" id="KW-0812">Transmembrane</keyword>
<feature type="transmembrane region" description="Helical" evidence="13">
    <location>
        <begin position="55"/>
        <end position="75"/>
    </location>
</feature>
<dbReference type="GO" id="GO:0015297">
    <property type="term" value="F:antiporter activity"/>
    <property type="evidence" value="ECO:0007669"/>
    <property type="project" value="UniProtKB-KW"/>
</dbReference>
<dbReference type="PANTHER" id="PTHR32507:SF0">
    <property type="entry name" value="NA(+)_H(+) ANTIPORTER 2-RELATED"/>
    <property type="match status" value="1"/>
</dbReference>
<protein>
    <submittedName>
        <fullName evidence="16">Potassium transporter</fullName>
    </submittedName>
</protein>
<dbReference type="GO" id="GO:1902600">
    <property type="term" value="P:proton transmembrane transport"/>
    <property type="evidence" value="ECO:0007669"/>
    <property type="project" value="InterPro"/>
</dbReference>
<keyword evidence="10" id="KW-0520">NAD</keyword>
<dbReference type="PROSITE" id="PS51202">
    <property type="entry name" value="RCK_C"/>
    <property type="match status" value="1"/>
</dbReference>
<evidence type="ECO:0000313" key="17">
    <source>
        <dbReference type="Proteomes" id="UP000318864"/>
    </source>
</evidence>
<feature type="transmembrane region" description="Helical" evidence="13">
    <location>
        <begin position="6"/>
        <end position="22"/>
    </location>
</feature>
<evidence type="ECO:0000256" key="3">
    <source>
        <dbReference type="ARBA" id="ARBA00022448"/>
    </source>
</evidence>
<feature type="transmembrane region" description="Helical" evidence="13">
    <location>
        <begin position="116"/>
        <end position="141"/>
    </location>
</feature>
<keyword evidence="8" id="KW-0630">Potassium</keyword>
<evidence type="ECO:0000256" key="4">
    <source>
        <dbReference type="ARBA" id="ARBA00022449"/>
    </source>
</evidence>
<dbReference type="OrthoDB" id="11709at2157"/>
<feature type="transmembrane region" description="Helical" evidence="13">
    <location>
        <begin position="87"/>
        <end position="110"/>
    </location>
</feature>
<feature type="transmembrane region" description="Helical" evidence="13">
    <location>
        <begin position="29"/>
        <end position="49"/>
    </location>
</feature>
<feature type="transmembrane region" description="Helical" evidence="13">
    <location>
        <begin position="242"/>
        <end position="259"/>
    </location>
</feature>
<dbReference type="Gene3D" id="3.30.70.1450">
    <property type="entry name" value="Regulator of K+ conductance, C-terminal domain"/>
    <property type="match status" value="1"/>
</dbReference>
<evidence type="ECO:0000256" key="1">
    <source>
        <dbReference type="ARBA" id="ARBA00003660"/>
    </source>
</evidence>
<dbReference type="AlphaFoldDB" id="A0A4S3TJD2"/>
<dbReference type="Pfam" id="PF02080">
    <property type="entry name" value="TrkA_C"/>
    <property type="match status" value="1"/>
</dbReference>
<feature type="transmembrane region" description="Helical" evidence="13">
    <location>
        <begin position="364"/>
        <end position="385"/>
    </location>
</feature>
<keyword evidence="3" id="KW-0813">Transport</keyword>
<evidence type="ECO:0000256" key="13">
    <source>
        <dbReference type="SAM" id="Phobius"/>
    </source>
</evidence>
<comment type="function">
    <text evidence="1">Part of a potassium transport system.</text>
</comment>
<evidence type="ECO:0000256" key="11">
    <source>
        <dbReference type="ARBA" id="ARBA00023065"/>
    </source>
</evidence>
<keyword evidence="5" id="KW-1003">Cell membrane</keyword>
<evidence type="ECO:0000256" key="10">
    <source>
        <dbReference type="ARBA" id="ARBA00023027"/>
    </source>
</evidence>
<evidence type="ECO:0000256" key="9">
    <source>
        <dbReference type="ARBA" id="ARBA00022989"/>
    </source>
</evidence>
<feature type="domain" description="RCK N-terminal" evidence="14">
    <location>
        <begin position="396"/>
        <end position="515"/>
    </location>
</feature>
<reference evidence="16 17" key="1">
    <citation type="submission" date="2018-10" db="EMBL/GenBank/DDBJ databases">
        <title>Natronolimnobius sp. XQ-INN 246 isolated from Inner Mongolia Autonomous Region of China.</title>
        <authorList>
            <person name="Xue Q."/>
        </authorList>
    </citation>
    <scope>NUCLEOTIDE SEQUENCE [LARGE SCALE GENOMIC DNA]</scope>
    <source>
        <strain evidence="16 17">XQ-INN 246</strain>
    </source>
</reference>
<name>A0A4S3TJD2_9EURY</name>
<dbReference type="RefSeq" id="WP_141465329.1">
    <property type="nucleotide sequence ID" value="NZ_RBZW01000039.1"/>
</dbReference>
<keyword evidence="4" id="KW-0050">Antiport</keyword>
<dbReference type="Gene3D" id="1.20.1530.20">
    <property type="match status" value="1"/>
</dbReference>
<dbReference type="SUPFAM" id="SSF116726">
    <property type="entry name" value="TrkA C-terminal domain-like"/>
    <property type="match status" value="1"/>
</dbReference>
<feature type="transmembrane region" description="Helical" evidence="13">
    <location>
        <begin position="294"/>
        <end position="319"/>
    </location>
</feature>
<dbReference type="Proteomes" id="UP000318864">
    <property type="component" value="Unassembled WGS sequence"/>
</dbReference>
<proteinExistence type="predicted"/>